<dbReference type="SUPFAM" id="SSF52540">
    <property type="entry name" value="P-loop containing nucleoside triphosphate hydrolases"/>
    <property type="match status" value="1"/>
</dbReference>
<accession>A0A1W0WU28</accession>
<feature type="transmembrane region" description="Helical" evidence="10">
    <location>
        <begin position="108"/>
        <end position="130"/>
    </location>
</feature>
<evidence type="ECO:0000256" key="7">
    <source>
        <dbReference type="ARBA" id="ARBA00023136"/>
    </source>
</evidence>
<sequence>MGRNCRRFPSLISCFSCRNSGVCVAYLGNTTIQCSVKVLPKRTNNPNQNRGISKIDLSVSEMSYSKFQPSRQSLWTLRKQLRQHIKASIFWSKCVDDEALCISRGKALLLLLICGVGVFVIFGLCTYLNGIGLESLIVKNDTCPRSDDRCSAAFRGPSSSLNAASPRPGRRPSPGCVRPLQPEQIQRPHLNTSKNRPRSSAADQCASLKTSPAGRRSTRLSSTATWPGSTDGVGVPTTPVYINIVRDPIDRLVSYYYFLRYGDDFRRICRGGGRATAKSMEKCGDRACHFSRPRRRLLGATRQPLGPGAGPRTLANKYFARGCHRRDGDFVAPLEATLAMFRRCVRPHTSTGRSLHLRKTFNKTTPLPATTEALRRSPIYKAEAVIYQFAFRSVS</sequence>
<dbReference type="InterPro" id="IPR027417">
    <property type="entry name" value="P-loop_NTPase"/>
</dbReference>
<evidence type="ECO:0000313" key="11">
    <source>
        <dbReference type="EMBL" id="OQV18706.1"/>
    </source>
</evidence>
<feature type="non-terminal residue" evidence="11">
    <location>
        <position position="1"/>
    </location>
</feature>
<evidence type="ECO:0000256" key="5">
    <source>
        <dbReference type="ARBA" id="ARBA00022989"/>
    </source>
</evidence>
<dbReference type="Gene3D" id="3.40.50.300">
    <property type="entry name" value="P-loop containing nucleotide triphosphate hydrolases"/>
    <property type="match status" value="1"/>
</dbReference>
<dbReference type="AlphaFoldDB" id="A0A1W0WU28"/>
<dbReference type="EMBL" id="MTYJ01000046">
    <property type="protein sequence ID" value="OQV18706.1"/>
    <property type="molecule type" value="Genomic_DNA"/>
</dbReference>
<dbReference type="Gene3D" id="3.30.230.70">
    <property type="entry name" value="GHMP Kinase, N-terminal domain"/>
    <property type="match status" value="1"/>
</dbReference>
<dbReference type="PANTHER" id="PTHR12129:SF17">
    <property type="entry name" value="HEPARAN SULFATE 2-O-SULFOTRANSFERASE 1"/>
    <property type="match status" value="1"/>
</dbReference>
<protein>
    <submittedName>
        <fullName evidence="11">Heparan sulfate 2-O-sulfotransferase 1</fullName>
        <ecNumber evidence="11">2.8.2.-</ecNumber>
    </submittedName>
</protein>
<dbReference type="EC" id="2.8.2.-" evidence="11"/>
<dbReference type="OrthoDB" id="10019582at2759"/>
<evidence type="ECO:0000256" key="3">
    <source>
        <dbReference type="ARBA" id="ARBA00022692"/>
    </source>
</evidence>
<keyword evidence="4" id="KW-0735">Signal-anchor</keyword>
<feature type="region of interest" description="Disordered" evidence="9">
    <location>
        <begin position="154"/>
        <end position="231"/>
    </location>
</feature>
<keyword evidence="12" id="KW-1185">Reference proteome</keyword>
<evidence type="ECO:0000256" key="1">
    <source>
        <dbReference type="ARBA" id="ARBA00004323"/>
    </source>
</evidence>
<reference evidence="12" key="1">
    <citation type="submission" date="2017-01" db="EMBL/GenBank/DDBJ databases">
        <title>Comparative genomics of anhydrobiosis in the tardigrade Hypsibius dujardini.</title>
        <authorList>
            <person name="Yoshida Y."/>
            <person name="Koutsovoulos G."/>
            <person name="Laetsch D."/>
            <person name="Stevens L."/>
            <person name="Kumar S."/>
            <person name="Horikawa D."/>
            <person name="Ishino K."/>
            <person name="Komine S."/>
            <person name="Tomita M."/>
            <person name="Blaxter M."/>
            <person name="Arakawa K."/>
        </authorList>
    </citation>
    <scope>NUCLEOTIDE SEQUENCE [LARGE SCALE GENOMIC DNA]</scope>
    <source>
        <strain evidence="12">Z151</strain>
    </source>
</reference>
<keyword evidence="8" id="KW-0325">Glycoprotein</keyword>
<organism evidence="11 12">
    <name type="scientific">Hypsibius exemplaris</name>
    <name type="common">Freshwater tardigrade</name>
    <dbReference type="NCBI Taxonomy" id="2072580"/>
    <lineage>
        <taxon>Eukaryota</taxon>
        <taxon>Metazoa</taxon>
        <taxon>Ecdysozoa</taxon>
        <taxon>Tardigrada</taxon>
        <taxon>Eutardigrada</taxon>
        <taxon>Parachela</taxon>
        <taxon>Hypsibioidea</taxon>
        <taxon>Hypsibiidae</taxon>
        <taxon>Hypsibius</taxon>
    </lineage>
</organism>
<keyword evidence="7 10" id="KW-0472">Membrane</keyword>
<evidence type="ECO:0000256" key="9">
    <source>
        <dbReference type="SAM" id="MobiDB-lite"/>
    </source>
</evidence>
<evidence type="ECO:0000256" key="10">
    <source>
        <dbReference type="SAM" id="Phobius"/>
    </source>
</evidence>
<keyword evidence="5 10" id="KW-1133">Transmembrane helix</keyword>
<dbReference type="PANTHER" id="PTHR12129">
    <property type="entry name" value="HEPARAN SULFATE 2-O-SULFOTRANSFERASE"/>
    <property type="match status" value="1"/>
</dbReference>
<dbReference type="InterPro" id="IPR020568">
    <property type="entry name" value="Ribosomal_Su5_D2-typ_SF"/>
</dbReference>
<evidence type="ECO:0000256" key="4">
    <source>
        <dbReference type="ARBA" id="ARBA00022968"/>
    </source>
</evidence>
<comment type="subcellular location">
    <subcellularLocation>
        <location evidence="1">Golgi apparatus membrane</location>
        <topology evidence="1">Single-pass type II membrane protein</topology>
    </subcellularLocation>
</comment>
<proteinExistence type="predicted"/>
<name>A0A1W0WU28_HYPEX</name>
<dbReference type="SUPFAM" id="SSF54211">
    <property type="entry name" value="Ribosomal protein S5 domain 2-like"/>
    <property type="match status" value="1"/>
</dbReference>
<keyword evidence="2 11" id="KW-0808">Transferase</keyword>
<evidence type="ECO:0000256" key="8">
    <source>
        <dbReference type="ARBA" id="ARBA00023180"/>
    </source>
</evidence>
<keyword evidence="6" id="KW-0333">Golgi apparatus</keyword>
<comment type="caution">
    <text evidence="11">The sequence shown here is derived from an EMBL/GenBank/DDBJ whole genome shotgun (WGS) entry which is preliminary data.</text>
</comment>
<gene>
    <name evidence="11" type="ORF">BV898_07146</name>
</gene>
<evidence type="ECO:0000313" key="12">
    <source>
        <dbReference type="Proteomes" id="UP000192578"/>
    </source>
</evidence>
<dbReference type="InterPro" id="IPR027408">
    <property type="entry name" value="PNPase/RNase_PH_dom_sf"/>
</dbReference>
<dbReference type="GO" id="GO:0004394">
    <property type="term" value="F:heparan sulfate 2-sulfotransferase activity"/>
    <property type="evidence" value="ECO:0007669"/>
    <property type="project" value="TreeGrafter"/>
</dbReference>
<feature type="compositionally biased region" description="Polar residues" evidence="9">
    <location>
        <begin position="219"/>
        <end position="228"/>
    </location>
</feature>
<keyword evidence="3 10" id="KW-0812">Transmembrane</keyword>
<evidence type="ECO:0000256" key="6">
    <source>
        <dbReference type="ARBA" id="ARBA00023034"/>
    </source>
</evidence>
<evidence type="ECO:0000256" key="2">
    <source>
        <dbReference type="ARBA" id="ARBA00022679"/>
    </source>
</evidence>
<dbReference type="Proteomes" id="UP000192578">
    <property type="component" value="Unassembled WGS sequence"/>
</dbReference>
<dbReference type="GO" id="GO:0000139">
    <property type="term" value="C:Golgi membrane"/>
    <property type="evidence" value="ECO:0007669"/>
    <property type="project" value="UniProtKB-SubCell"/>
</dbReference>
<dbReference type="InterPro" id="IPR007734">
    <property type="entry name" value="Heparan_SO4_2-O-STrfase"/>
</dbReference>